<sequence>MPDRNAVTSVPLHHLLAQRHSTRAFDPEYRVGEEEITAMLEAARWAPSAGNSQPSRFIVARKDTPEFDRVLATLTDWNVGWAKNASLLVVGVRTLENDKGPLGHSDYDLGQAMAHLTVQALSDRLTVRQLAGFDADKLAAEFGLDARLKPRVVAAIGRADDPAKLPEDLRGPDSTPRARLPLTQIVL</sequence>
<name>A0A9W6SQI1_9ACTN</name>
<dbReference type="SUPFAM" id="SSF55469">
    <property type="entry name" value="FMN-dependent nitroreductase-like"/>
    <property type="match status" value="1"/>
</dbReference>
<evidence type="ECO:0000313" key="4">
    <source>
        <dbReference type="EMBL" id="GLZ80307.1"/>
    </source>
</evidence>
<dbReference type="Pfam" id="PF00881">
    <property type="entry name" value="Nitroreductase"/>
    <property type="match status" value="1"/>
</dbReference>
<evidence type="ECO:0000313" key="5">
    <source>
        <dbReference type="Proteomes" id="UP001165079"/>
    </source>
</evidence>
<dbReference type="PANTHER" id="PTHR43673:SF10">
    <property type="entry name" value="NADH DEHYDROGENASE_NAD(P)H NITROREDUCTASE XCC3605-RELATED"/>
    <property type="match status" value="1"/>
</dbReference>
<feature type="domain" description="Nitroreductase" evidence="3">
    <location>
        <begin position="16"/>
        <end position="63"/>
    </location>
</feature>
<dbReference type="AlphaFoldDB" id="A0A9W6SQI1"/>
<evidence type="ECO:0000259" key="3">
    <source>
        <dbReference type="Pfam" id="PF00881"/>
    </source>
</evidence>
<organism evidence="4 5">
    <name type="scientific">Actinorhabdospora filicis</name>
    <dbReference type="NCBI Taxonomy" id="1785913"/>
    <lineage>
        <taxon>Bacteria</taxon>
        <taxon>Bacillati</taxon>
        <taxon>Actinomycetota</taxon>
        <taxon>Actinomycetes</taxon>
        <taxon>Micromonosporales</taxon>
        <taxon>Micromonosporaceae</taxon>
        <taxon>Actinorhabdospora</taxon>
    </lineage>
</organism>
<dbReference type="CDD" id="cd02138">
    <property type="entry name" value="TdsD-like"/>
    <property type="match status" value="1"/>
</dbReference>
<gene>
    <name evidence="4" type="ORF">Afil01_51140</name>
</gene>
<dbReference type="EMBL" id="BSTX01000004">
    <property type="protein sequence ID" value="GLZ80307.1"/>
    <property type="molecule type" value="Genomic_DNA"/>
</dbReference>
<keyword evidence="5" id="KW-1185">Reference proteome</keyword>
<evidence type="ECO:0000256" key="1">
    <source>
        <dbReference type="ARBA" id="ARBA00007118"/>
    </source>
</evidence>
<dbReference type="Gene3D" id="3.40.109.10">
    <property type="entry name" value="NADH Oxidase"/>
    <property type="match status" value="1"/>
</dbReference>
<reference evidence="4" key="1">
    <citation type="submission" date="2023-03" db="EMBL/GenBank/DDBJ databases">
        <title>Actinorhabdospora filicis NBRC 111898.</title>
        <authorList>
            <person name="Ichikawa N."/>
            <person name="Sato H."/>
            <person name="Tonouchi N."/>
        </authorList>
    </citation>
    <scope>NUCLEOTIDE SEQUENCE</scope>
    <source>
        <strain evidence="4">NBRC 111898</strain>
    </source>
</reference>
<evidence type="ECO:0000256" key="2">
    <source>
        <dbReference type="ARBA" id="ARBA00023002"/>
    </source>
</evidence>
<proteinExistence type="inferred from homology"/>
<accession>A0A9W6SQI1</accession>
<keyword evidence="2" id="KW-0560">Oxidoreductase</keyword>
<dbReference type="Proteomes" id="UP001165079">
    <property type="component" value="Unassembled WGS sequence"/>
</dbReference>
<protein>
    <submittedName>
        <fullName evidence="4">Nitroreductase</fullName>
    </submittedName>
</protein>
<comment type="caution">
    <text evidence="4">The sequence shown here is derived from an EMBL/GenBank/DDBJ whole genome shotgun (WGS) entry which is preliminary data.</text>
</comment>
<dbReference type="RefSeq" id="WP_285665460.1">
    <property type="nucleotide sequence ID" value="NZ_BSTX01000004.1"/>
</dbReference>
<comment type="similarity">
    <text evidence="1">Belongs to the nitroreductase family.</text>
</comment>
<dbReference type="PANTHER" id="PTHR43673">
    <property type="entry name" value="NAD(P)H NITROREDUCTASE YDGI-RELATED"/>
    <property type="match status" value="1"/>
</dbReference>
<dbReference type="InterPro" id="IPR029479">
    <property type="entry name" value="Nitroreductase"/>
</dbReference>
<dbReference type="InterPro" id="IPR000415">
    <property type="entry name" value="Nitroreductase-like"/>
</dbReference>
<dbReference type="GO" id="GO:0016491">
    <property type="term" value="F:oxidoreductase activity"/>
    <property type="evidence" value="ECO:0007669"/>
    <property type="project" value="UniProtKB-KW"/>
</dbReference>